<evidence type="ECO:0000313" key="1">
    <source>
        <dbReference type="EMBL" id="TFD04341.1"/>
    </source>
</evidence>
<organism evidence="1 2">
    <name type="scientific">Cryobacterium sinapicolor</name>
    <dbReference type="NCBI Taxonomy" id="1259236"/>
    <lineage>
        <taxon>Bacteria</taxon>
        <taxon>Bacillati</taxon>
        <taxon>Actinomycetota</taxon>
        <taxon>Actinomycetes</taxon>
        <taxon>Micrococcales</taxon>
        <taxon>Microbacteriaceae</taxon>
        <taxon>Cryobacterium</taxon>
    </lineage>
</organism>
<sequence length="96" mass="10172">MPSFRLTLIIGALRPGAAPDSVLPHLAAAAAQLTTVEATDLAVVAGSPRAIVRFTADDAAMALRVGDHVLAAARTSVEPVSWQVTERIKARWYPVR</sequence>
<dbReference type="Proteomes" id="UP000297853">
    <property type="component" value="Unassembled WGS sequence"/>
</dbReference>
<dbReference type="EMBL" id="SOGQ01000013">
    <property type="protein sequence ID" value="TFD04341.1"/>
    <property type="molecule type" value="Genomic_DNA"/>
</dbReference>
<gene>
    <name evidence="1" type="ORF">E3T28_02555</name>
</gene>
<proteinExistence type="predicted"/>
<dbReference type="RefSeq" id="WP_134427655.1">
    <property type="nucleotide sequence ID" value="NZ_SOGQ01000013.1"/>
</dbReference>
<protein>
    <submittedName>
        <fullName evidence="1">Uncharacterized protein</fullName>
    </submittedName>
</protein>
<name>A0ABY2JF76_9MICO</name>
<reference evidence="1 2" key="1">
    <citation type="submission" date="2019-03" db="EMBL/GenBank/DDBJ databases">
        <title>Genomics of glacier-inhabiting Cryobacterium strains.</title>
        <authorList>
            <person name="Liu Q."/>
            <person name="Xin Y.-H."/>
        </authorList>
    </citation>
    <scope>NUCLEOTIDE SEQUENCE [LARGE SCALE GENOMIC DNA]</scope>
    <source>
        <strain evidence="1 2">TMT1-23-1</strain>
    </source>
</reference>
<evidence type="ECO:0000313" key="2">
    <source>
        <dbReference type="Proteomes" id="UP000297853"/>
    </source>
</evidence>
<keyword evidence="2" id="KW-1185">Reference proteome</keyword>
<accession>A0ABY2JF76</accession>
<comment type="caution">
    <text evidence="1">The sequence shown here is derived from an EMBL/GenBank/DDBJ whole genome shotgun (WGS) entry which is preliminary data.</text>
</comment>